<dbReference type="AlphaFoldDB" id="E6W482"/>
<dbReference type="GO" id="GO:0006270">
    <property type="term" value="P:DNA replication initiation"/>
    <property type="evidence" value="ECO:0007669"/>
    <property type="project" value="UniProtKB-UniRule"/>
</dbReference>
<dbReference type="Gene3D" id="1.10.8.60">
    <property type="match status" value="1"/>
</dbReference>
<comment type="function">
    <text evidence="8 10">Plays an essential role in the initiation and regulation of chromosomal replication. ATP-DnaA binds to the origin of replication (oriC) to initiate formation of the DNA replication initiation complex once per cell cycle. Binds the DnaA box (a 9 base pair repeat at the origin) and separates the double-stranded (ds)DNA. Forms a right-handed helical filament on oriC DNA; dsDNA binds to the exterior of the filament while single-stranded (ss)DNA is stabiized in the filament's interior. The ATP-DnaA-oriC complex binds and stabilizes one strand of the AT-rich DNA unwinding element (DUE), permitting loading of DNA polymerase. After initiation quickly degrades to an ADP-DnaA complex that is not apt for DNA replication. Binds acidic phospholipids.</text>
</comment>
<feature type="region of interest" description="Disordered" evidence="12">
    <location>
        <begin position="86"/>
        <end position="115"/>
    </location>
</feature>
<dbReference type="Proteomes" id="UP000002572">
    <property type="component" value="Chromosome"/>
</dbReference>
<dbReference type="STRING" id="653733.Selin_0001"/>
<dbReference type="FunCoup" id="E6W482">
    <property type="interactions" value="303"/>
</dbReference>
<keyword evidence="2 8" id="KW-0963">Cytoplasm</keyword>
<dbReference type="EMBL" id="CP002432">
    <property type="protein sequence ID" value="ADU64760.1"/>
    <property type="molecule type" value="Genomic_DNA"/>
</dbReference>
<dbReference type="GO" id="GO:0008289">
    <property type="term" value="F:lipid binding"/>
    <property type="evidence" value="ECO:0007669"/>
    <property type="project" value="UniProtKB-KW"/>
</dbReference>
<dbReference type="Gene3D" id="3.30.300.180">
    <property type="match status" value="1"/>
</dbReference>
<dbReference type="GO" id="GO:0006275">
    <property type="term" value="P:regulation of DNA replication"/>
    <property type="evidence" value="ECO:0007669"/>
    <property type="project" value="UniProtKB-UniRule"/>
</dbReference>
<evidence type="ECO:0000256" key="7">
    <source>
        <dbReference type="ARBA" id="ARBA00023125"/>
    </source>
</evidence>
<dbReference type="Pfam" id="PF11638">
    <property type="entry name" value="DnaA_N"/>
    <property type="match status" value="1"/>
</dbReference>
<evidence type="ECO:0000256" key="4">
    <source>
        <dbReference type="ARBA" id="ARBA00022741"/>
    </source>
</evidence>
<keyword evidence="7 8" id="KW-0238">DNA-binding</keyword>
<comment type="domain">
    <text evidence="8">Domain I is involved in oligomerization and binding regulators, domain II is flexibile and of varying length in different bacteria, domain III forms the AAA+ region, while domain IV binds dsDNA.</text>
</comment>
<gene>
    <name evidence="8" type="primary">dnaA</name>
    <name evidence="15" type="ordered locus">Selin_0001</name>
</gene>
<comment type="subunit">
    <text evidence="8">Oligomerizes as a right-handed, spiral filament on DNA at oriC.</text>
</comment>
<dbReference type="SUPFAM" id="SSF48295">
    <property type="entry name" value="TrpR-like"/>
    <property type="match status" value="1"/>
</dbReference>
<dbReference type="InterPro" id="IPR038454">
    <property type="entry name" value="DnaA_N_sf"/>
</dbReference>
<dbReference type="InterPro" id="IPR024633">
    <property type="entry name" value="DnaA_N_dom"/>
</dbReference>
<dbReference type="InParanoid" id="E6W482"/>
<accession>E6W482</accession>
<proteinExistence type="inferred from homology"/>
<feature type="binding site" evidence="8">
    <location>
        <position position="170"/>
    </location>
    <ligand>
        <name>ATP</name>
        <dbReference type="ChEBI" id="CHEBI:30616"/>
    </ligand>
</feature>
<feature type="region of interest" description="Domain I, interacts with DnaA modulators" evidence="8">
    <location>
        <begin position="1"/>
        <end position="97"/>
    </location>
</feature>
<dbReference type="Gene3D" id="1.10.1750.10">
    <property type="match status" value="1"/>
</dbReference>
<dbReference type="InterPro" id="IPR010921">
    <property type="entry name" value="Trp_repressor/repl_initiator"/>
</dbReference>
<feature type="region of interest" description="Domain IV, binds dsDNA" evidence="8">
    <location>
        <begin position="340"/>
        <end position="460"/>
    </location>
</feature>
<keyword evidence="3 8" id="KW-0235">DNA replication</keyword>
<dbReference type="GO" id="GO:0005524">
    <property type="term" value="F:ATP binding"/>
    <property type="evidence" value="ECO:0007669"/>
    <property type="project" value="UniProtKB-UniRule"/>
</dbReference>
<dbReference type="FunFam" id="3.40.50.300:FF:000150">
    <property type="entry name" value="Chromosomal replication initiator protein DnaA"/>
    <property type="match status" value="1"/>
</dbReference>
<evidence type="ECO:0000256" key="10">
    <source>
        <dbReference type="RuleBase" id="RU000577"/>
    </source>
</evidence>
<dbReference type="CDD" id="cd00009">
    <property type="entry name" value="AAA"/>
    <property type="match status" value="1"/>
</dbReference>
<protein>
    <recommendedName>
        <fullName evidence="8 9">Chromosomal replication initiator protein DnaA</fullName>
    </recommendedName>
</protein>
<dbReference type="HOGENOM" id="CLU_026910_3_1_0"/>
<dbReference type="Pfam" id="PF00308">
    <property type="entry name" value="Bac_DnaA"/>
    <property type="match status" value="1"/>
</dbReference>
<feature type="binding site" evidence="8">
    <location>
        <position position="169"/>
    </location>
    <ligand>
        <name>ATP</name>
        <dbReference type="ChEBI" id="CHEBI:30616"/>
    </ligand>
</feature>
<dbReference type="GO" id="GO:0005886">
    <property type="term" value="C:plasma membrane"/>
    <property type="evidence" value="ECO:0007669"/>
    <property type="project" value="TreeGrafter"/>
</dbReference>
<dbReference type="FunFam" id="1.10.8.60:FF:000003">
    <property type="entry name" value="Chromosomal replication initiator protein DnaA"/>
    <property type="match status" value="1"/>
</dbReference>
<dbReference type="InterPro" id="IPR003593">
    <property type="entry name" value="AAA+_ATPase"/>
</dbReference>
<evidence type="ECO:0000256" key="5">
    <source>
        <dbReference type="ARBA" id="ARBA00022840"/>
    </source>
</evidence>
<dbReference type="Gene3D" id="3.40.50.300">
    <property type="entry name" value="P-loop containing nucleotide triphosphate hydrolases"/>
    <property type="match status" value="1"/>
</dbReference>
<feature type="domain" description="Chromosomal replication initiator DnaA C-terminal" evidence="14">
    <location>
        <begin position="367"/>
        <end position="436"/>
    </location>
</feature>
<evidence type="ECO:0000256" key="8">
    <source>
        <dbReference type="HAMAP-Rule" id="MF_00377"/>
    </source>
</evidence>
<evidence type="ECO:0000256" key="12">
    <source>
        <dbReference type="SAM" id="MobiDB-lite"/>
    </source>
</evidence>
<feature type="domain" description="AAA+ ATPase" evidence="13">
    <location>
        <begin position="156"/>
        <end position="284"/>
    </location>
</feature>
<dbReference type="RefSeq" id="WP_013504654.1">
    <property type="nucleotide sequence ID" value="NC_014836.1"/>
</dbReference>
<keyword evidence="16" id="KW-1185">Reference proteome</keyword>
<keyword evidence="6 8" id="KW-0446">Lipid-binding</keyword>
<reference evidence="15 16" key="1">
    <citation type="submission" date="2010-12" db="EMBL/GenBank/DDBJ databases">
        <title>Complete sequence of Desulfurispirillum indicum S5.</title>
        <authorList>
            <consortium name="US DOE Joint Genome Institute"/>
            <person name="Lucas S."/>
            <person name="Copeland A."/>
            <person name="Lapidus A."/>
            <person name="Cheng J.-F."/>
            <person name="Goodwin L."/>
            <person name="Pitluck S."/>
            <person name="Chertkov O."/>
            <person name="Held B."/>
            <person name="Detter J.C."/>
            <person name="Han C."/>
            <person name="Tapia R."/>
            <person name="Land M."/>
            <person name="Hauser L."/>
            <person name="Kyrpides N."/>
            <person name="Ivanova N."/>
            <person name="Mikhailova N."/>
            <person name="Haggblom M."/>
            <person name="Rauschenbach I."/>
            <person name="Bini E."/>
            <person name="Woyke T."/>
        </authorList>
    </citation>
    <scope>NUCLEOTIDE SEQUENCE [LARGE SCALE GENOMIC DNA]</scope>
    <source>
        <strain evidence="16">ATCC BAA-1389 / DSM 22839 / S5</strain>
    </source>
</reference>
<evidence type="ECO:0000256" key="2">
    <source>
        <dbReference type="ARBA" id="ARBA00022490"/>
    </source>
</evidence>
<dbReference type="SUPFAM" id="SSF52540">
    <property type="entry name" value="P-loop containing nucleoside triphosphate hydrolases"/>
    <property type="match status" value="1"/>
</dbReference>
<dbReference type="eggNOG" id="COG0593">
    <property type="taxonomic scope" value="Bacteria"/>
</dbReference>
<evidence type="ECO:0000256" key="3">
    <source>
        <dbReference type="ARBA" id="ARBA00022705"/>
    </source>
</evidence>
<dbReference type="NCBIfam" id="TIGR00362">
    <property type="entry name" value="DnaA"/>
    <property type="match status" value="1"/>
</dbReference>
<comment type="subcellular location">
    <subcellularLocation>
        <location evidence="8">Cytoplasm</location>
    </subcellularLocation>
</comment>
<dbReference type="InterPro" id="IPR027417">
    <property type="entry name" value="P-loop_NTPase"/>
</dbReference>
<evidence type="ECO:0000256" key="6">
    <source>
        <dbReference type="ARBA" id="ARBA00023121"/>
    </source>
</evidence>
<organism evidence="15 16">
    <name type="scientific">Desulfurispirillum indicum (strain ATCC BAA-1389 / DSM 22839 / S5)</name>
    <dbReference type="NCBI Taxonomy" id="653733"/>
    <lineage>
        <taxon>Bacteria</taxon>
        <taxon>Pseudomonadati</taxon>
        <taxon>Chrysiogenota</taxon>
        <taxon>Chrysiogenia</taxon>
        <taxon>Chrysiogenales</taxon>
        <taxon>Chrysiogenaceae</taxon>
        <taxon>Desulfurispirillum</taxon>
    </lineage>
</organism>
<dbReference type="InterPro" id="IPR020591">
    <property type="entry name" value="Chromosome_initiator_DnaA-like"/>
</dbReference>
<dbReference type="PANTHER" id="PTHR30050">
    <property type="entry name" value="CHROMOSOMAL REPLICATION INITIATOR PROTEIN DNAA"/>
    <property type="match status" value="1"/>
</dbReference>
<dbReference type="InterPro" id="IPR001957">
    <property type="entry name" value="Chromosome_initiator_DnaA"/>
</dbReference>
<dbReference type="OrthoDB" id="9807019at2"/>
<keyword evidence="4 8" id="KW-0547">Nucleotide-binding</keyword>
<evidence type="ECO:0000259" key="14">
    <source>
        <dbReference type="SMART" id="SM00760"/>
    </source>
</evidence>
<evidence type="ECO:0000313" key="15">
    <source>
        <dbReference type="EMBL" id="ADU64760.1"/>
    </source>
</evidence>
<dbReference type="InterPro" id="IPR018312">
    <property type="entry name" value="Chromosome_initiator_DnaA_CS"/>
</dbReference>
<dbReference type="PANTHER" id="PTHR30050:SF2">
    <property type="entry name" value="CHROMOSOMAL REPLICATION INITIATOR PROTEIN DNAA"/>
    <property type="match status" value="1"/>
</dbReference>
<dbReference type="HAMAP" id="MF_00377">
    <property type="entry name" value="DnaA_bact"/>
    <property type="match status" value="1"/>
</dbReference>
<dbReference type="GO" id="GO:0005737">
    <property type="term" value="C:cytoplasm"/>
    <property type="evidence" value="ECO:0007669"/>
    <property type="project" value="UniProtKB-SubCell"/>
</dbReference>
<comment type="caution">
    <text evidence="8">Lacks conserved residue(s) required for the propagation of feature annotation.</text>
</comment>
<feature type="binding site" evidence="8">
    <location>
        <position position="171"/>
    </location>
    <ligand>
        <name>ATP</name>
        <dbReference type="ChEBI" id="CHEBI:30616"/>
    </ligand>
</feature>
<feature type="compositionally biased region" description="Polar residues" evidence="12">
    <location>
        <begin position="101"/>
        <end position="111"/>
    </location>
</feature>
<evidence type="ECO:0000259" key="13">
    <source>
        <dbReference type="SMART" id="SM00382"/>
    </source>
</evidence>
<feature type="binding site" evidence="8">
    <location>
        <position position="167"/>
    </location>
    <ligand>
        <name>ATP</name>
        <dbReference type="ChEBI" id="CHEBI:30616"/>
    </ligand>
</feature>
<keyword evidence="5 8" id="KW-0067">ATP-binding</keyword>
<dbReference type="SMART" id="SM00760">
    <property type="entry name" value="Bac_DnaA_C"/>
    <property type="match status" value="1"/>
</dbReference>
<feature type="region of interest" description="Domain III, AAA+ region" evidence="8">
    <location>
        <begin position="123"/>
        <end position="339"/>
    </location>
</feature>
<dbReference type="PRINTS" id="PR00051">
    <property type="entry name" value="DNAA"/>
</dbReference>
<dbReference type="KEGG" id="din:Selin_0001"/>
<dbReference type="InterPro" id="IPR013317">
    <property type="entry name" value="DnaA_dom"/>
</dbReference>
<dbReference type="InterPro" id="IPR013159">
    <property type="entry name" value="DnaA_C"/>
</dbReference>
<comment type="similarity">
    <text evidence="1 8 11">Belongs to the DnaA family.</text>
</comment>
<dbReference type="GO" id="GO:0003688">
    <property type="term" value="F:DNA replication origin binding"/>
    <property type="evidence" value="ECO:0007669"/>
    <property type="project" value="UniProtKB-UniRule"/>
</dbReference>
<evidence type="ECO:0000313" key="16">
    <source>
        <dbReference type="Proteomes" id="UP000002572"/>
    </source>
</evidence>
<name>E6W482_DESIS</name>
<evidence type="ECO:0000256" key="9">
    <source>
        <dbReference type="NCBIfam" id="TIGR00362"/>
    </source>
</evidence>
<evidence type="ECO:0000256" key="11">
    <source>
        <dbReference type="RuleBase" id="RU004227"/>
    </source>
</evidence>
<dbReference type="Pfam" id="PF08299">
    <property type="entry name" value="Bac_DnaA_C"/>
    <property type="match status" value="1"/>
</dbReference>
<sequence length="460" mass="52786">MTTNEFWENVLGLLSTQISEQNFYTWIEPMHFHDKSDDTVTLHVPSRFMKDIVEERYLETLRGAIEKLEKKAYRVNILVEQQVDKIPEKEPAHEPAALETSVAQTTPSPTQQKEKLHSDVRHILSPRYIFDSFVVGSSNQFAHAAAMAVANGPGVTYNPLFIYGGVGLGKTHLMQAVGNAIYQDNRSAKIMYVQSEVFTNEMINALKNGKIEEFRQRYRYVDVLLIDDIQFIAGKDRTQEEFFHTFNTLHGEKKQIVLSSDKFPREIPHLEERLRSRFEWGLIADIQPPDLETKMAILRKKAESIDMYLPNEVALFIAKAIKHNIRELEGCLNRISAYAHLTGVEPTVDIIKNVLKDILKDSDKVVNCEDIQRQVSLRFNLKTNDLKSKNRSSELTHARHIAMYFCRKLTNMSLPQIGREFGGRDHSTVVHAIKTVEAKSSNDDNFKVELESIENQIINQ</sequence>
<dbReference type="PROSITE" id="PS01008">
    <property type="entry name" value="DNAA"/>
    <property type="match status" value="1"/>
</dbReference>
<evidence type="ECO:0000256" key="1">
    <source>
        <dbReference type="ARBA" id="ARBA00006583"/>
    </source>
</evidence>
<dbReference type="SMART" id="SM00382">
    <property type="entry name" value="AAA"/>
    <property type="match status" value="1"/>
</dbReference>
<dbReference type="CDD" id="cd06571">
    <property type="entry name" value="Bac_DnaA_C"/>
    <property type="match status" value="1"/>
</dbReference>